<gene>
    <name evidence="1" type="ORF">Rhal01_03518</name>
</gene>
<organism evidence="1 2">
    <name type="scientific">Rubritalea halochordaticola</name>
    <dbReference type="NCBI Taxonomy" id="714537"/>
    <lineage>
        <taxon>Bacteria</taxon>
        <taxon>Pseudomonadati</taxon>
        <taxon>Verrucomicrobiota</taxon>
        <taxon>Verrucomicrobiia</taxon>
        <taxon>Verrucomicrobiales</taxon>
        <taxon>Rubritaleaceae</taxon>
        <taxon>Rubritalea</taxon>
    </lineage>
</organism>
<reference evidence="1 2" key="1">
    <citation type="submission" date="2024-02" db="EMBL/GenBank/DDBJ databases">
        <title>Rubritalea halochordaticola NBRC 107102.</title>
        <authorList>
            <person name="Ichikawa N."/>
            <person name="Katano-Makiyama Y."/>
            <person name="Hidaka K."/>
        </authorList>
    </citation>
    <scope>NUCLEOTIDE SEQUENCE [LARGE SCALE GENOMIC DNA]</scope>
    <source>
        <strain evidence="1 2">NBRC 107102</strain>
    </source>
</reference>
<keyword evidence="2" id="KW-1185">Reference proteome</keyword>
<evidence type="ECO:0000313" key="2">
    <source>
        <dbReference type="Proteomes" id="UP001424741"/>
    </source>
</evidence>
<comment type="caution">
    <text evidence="1">The sequence shown here is derived from an EMBL/GenBank/DDBJ whole genome shotgun (WGS) entry which is preliminary data.</text>
</comment>
<sequence>MRDKSVQLEISLNELDVLQFVISERCDVLVQALEKVHSAEASLMDLVDFESEVDTEYQIDLLRQLSRKLGSIQKRLGLNDVEFLDQSTVFRPEQCVETLRVRGGSLDSTVYVLESRHGAYFLYTSLEGLIDSFLKGKDSKLRFECRAELESYLNYWQGYE</sequence>
<proteinExistence type="predicted"/>
<name>A0ABP9V3Y5_9BACT</name>
<dbReference type="Proteomes" id="UP001424741">
    <property type="component" value="Unassembled WGS sequence"/>
</dbReference>
<evidence type="ECO:0000313" key="1">
    <source>
        <dbReference type="EMBL" id="GAA5497325.1"/>
    </source>
</evidence>
<protein>
    <submittedName>
        <fullName evidence="1">Uncharacterized protein</fullName>
    </submittedName>
</protein>
<accession>A0ABP9V3Y5</accession>
<dbReference type="EMBL" id="BAABRL010000013">
    <property type="protein sequence ID" value="GAA5497325.1"/>
    <property type="molecule type" value="Genomic_DNA"/>
</dbReference>